<keyword evidence="5" id="KW-1185">Reference proteome</keyword>
<evidence type="ECO:0000256" key="1">
    <source>
        <dbReference type="ARBA" id="ARBA00022729"/>
    </source>
</evidence>
<evidence type="ECO:0000259" key="3">
    <source>
        <dbReference type="SMART" id="SM00062"/>
    </source>
</evidence>
<dbReference type="Pfam" id="PF00497">
    <property type="entry name" value="SBP_bac_3"/>
    <property type="match status" value="1"/>
</dbReference>
<dbReference type="PANTHER" id="PTHR35936:SF25">
    <property type="entry name" value="ABC TRANSPORTER SUBSTRATE-BINDING PROTEIN"/>
    <property type="match status" value="1"/>
</dbReference>
<evidence type="ECO:0000313" key="5">
    <source>
        <dbReference type="Proteomes" id="UP000231658"/>
    </source>
</evidence>
<dbReference type="SUPFAM" id="SSF53850">
    <property type="entry name" value="Periplasmic binding protein-like II"/>
    <property type="match status" value="1"/>
</dbReference>
<dbReference type="STRING" id="1867952.MTBPR1_170033"/>
<organism evidence="4 5">
    <name type="scientific">Candidatus Terasakiella magnetica</name>
    <dbReference type="NCBI Taxonomy" id="1867952"/>
    <lineage>
        <taxon>Bacteria</taxon>
        <taxon>Pseudomonadati</taxon>
        <taxon>Pseudomonadota</taxon>
        <taxon>Alphaproteobacteria</taxon>
        <taxon>Rhodospirillales</taxon>
        <taxon>Terasakiellaceae</taxon>
        <taxon>Terasakiella</taxon>
    </lineage>
</organism>
<feature type="domain" description="Solute-binding protein family 3/N-terminal" evidence="3">
    <location>
        <begin position="24"/>
        <end position="246"/>
    </location>
</feature>
<sequence>MKKYGAIFLVFLTCLFATSVQAKTLKIAVGLSIPPYVIKEKAKGIEYDILKEVLNSQGYEMEPVYVPLSRTLHLIKYGQVDGIMSTGQKDLPGCYTNPHITYWNFAITLKSRNLEIHSVADLQDKTVLAFQNASKYLGAQYAQMTKTNPKYKEIADQSVQNKLLFNKRVDVVIADRYIFEWFRTHMPVKSVADTSQEVVHHRLFDPSHFSSVFKDSDVCLAFNKGLEAMKVSGRYGEIIASYGVGDPDWIN</sequence>
<proteinExistence type="predicted"/>
<dbReference type="Proteomes" id="UP000231658">
    <property type="component" value="Unassembled WGS sequence"/>
</dbReference>
<dbReference type="Gene3D" id="3.40.190.10">
    <property type="entry name" value="Periplasmic binding protein-like II"/>
    <property type="match status" value="2"/>
</dbReference>
<keyword evidence="1 2" id="KW-0732">Signal</keyword>
<protein>
    <submittedName>
        <fullName evidence="4">ABC-type amino acid transport/signal transduction systems</fullName>
    </submittedName>
</protein>
<dbReference type="AlphaFoldDB" id="A0A1C3RFL7"/>
<evidence type="ECO:0000256" key="2">
    <source>
        <dbReference type="SAM" id="SignalP"/>
    </source>
</evidence>
<name>A0A1C3RFL7_9PROT</name>
<feature type="chain" id="PRO_5008680704" evidence="2">
    <location>
        <begin position="23"/>
        <end position="251"/>
    </location>
</feature>
<reference evidence="4 5" key="1">
    <citation type="submission" date="2016-07" db="EMBL/GenBank/DDBJ databases">
        <authorList>
            <person name="Lefevre C.T."/>
        </authorList>
    </citation>
    <scope>NUCLEOTIDE SEQUENCE [LARGE SCALE GENOMIC DNA]</scope>
    <source>
        <strain evidence="4">PR1</strain>
    </source>
</reference>
<evidence type="ECO:0000313" key="4">
    <source>
        <dbReference type="EMBL" id="SCA56087.1"/>
    </source>
</evidence>
<dbReference type="PANTHER" id="PTHR35936">
    <property type="entry name" value="MEMBRANE-BOUND LYTIC MUREIN TRANSGLYCOSYLASE F"/>
    <property type="match status" value="1"/>
</dbReference>
<feature type="signal peptide" evidence="2">
    <location>
        <begin position="1"/>
        <end position="22"/>
    </location>
</feature>
<dbReference type="SMART" id="SM00062">
    <property type="entry name" value="PBPb"/>
    <property type="match status" value="1"/>
</dbReference>
<gene>
    <name evidence="4" type="ORF">MTBPR1_170033</name>
</gene>
<dbReference type="EMBL" id="FLYE01000009">
    <property type="protein sequence ID" value="SCA56087.1"/>
    <property type="molecule type" value="Genomic_DNA"/>
</dbReference>
<accession>A0A1C3RFL7</accession>
<dbReference type="InterPro" id="IPR001638">
    <property type="entry name" value="Solute-binding_3/MltF_N"/>
</dbReference>